<reference evidence="1" key="1">
    <citation type="submission" date="2022-08" db="EMBL/GenBank/DDBJ databases">
        <authorList>
            <person name="Volokhov D.V."/>
            <person name="Furtak V.A."/>
            <person name="Zagorodnyaya T.A."/>
        </authorList>
    </citation>
    <scope>NUCLEOTIDE SEQUENCE</scope>
    <source>
        <strain evidence="1">CSL10203-ORH2</strain>
    </source>
</reference>
<gene>
    <name evidence="1" type="ORF">NXS09_00115</name>
</gene>
<dbReference type="Proteomes" id="UP001166947">
    <property type="component" value="Unassembled WGS sequence"/>
</dbReference>
<comment type="caution">
    <text evidence="1">The sequence shown here is derived from an EMBL/GenBank/DDBJ whole genome shotgun (WGS) entry which is preliminary data.</text>
</comment>
<name>A0ABT2FAE3_9NEIS</name>
<keyword evidence="2" id="KW-1185">Reference proteome</keyword>
<accession>A0ABT2FAE3</accession>
<sequence>MSPLRLPISPPGQVEERYYSGKNNLVKPYRINIRNISNKYMKNIKIKSEIIITFRHRLENSLLQSPNKIKNSLHEIGQTR</sequence>
<organism evidence="1 2">
    <name type="scientific">Neisseria montereyensis</name>
    <dbReference type="NCBI Taxonomy" id="2973938"/>
    <lineage>
        <taxon>Bacteria</taxon>
        <taxon>Pseudomonadati</taxon>
        <taxon>Pseudomonadota</taxon>
        <taxon>Betaproteobacteria</taxon>
        <taxon>Neisseriales</taxon>
        <taxon>Neisseriaceae</taxon>
        <taxon>Neisseria</taxon>
    </lineage>
</organism>
<dbReference type="RefSeq" id="WP_259290546.1">
    <property type="nucleotide sequence ID" value="NZ_JANUXW010000001.1"/>
</dbReference>
<proteinExistence type="predicted"/>
<protein>
    <submittedName>
        <fullName evidence="1">Uncharacterized protein</fullName>
    </submittedName>
</protein>
<evidence type="ECO:0000313" key="1">
    <source>
        <dbReference type="EMBL" id="MCS4532709.1"/>
    </source>
</evidence>
<dbReference type="EMBL" id="JANUXW010000001">
    <property type="protein sequence ID" value="MCS4532709.1"/>
    <property type="molecule type" value="Genomic_DNA"/>
</dbReference>
<evidence type="ECO:0000313" key="2">
    <source>
        <dbReference type="Proteomes" id="UP001166947"/>
    </source>
</evidence>
<reference evidence="1" key="2">
    <citation type="journal article" date="2023" name="Curr. Microbiol.">
        <title>Neisseria montereyensis sp. nov., Isolated from Oropharynx of California Sea Lion (Zalophus californianus): Genomic, Phylogenetic, and Phenotypic Study.</title>
        <authorList>
            <person name="Volokhov D.V."/>
            <person name="Zagorodnyaya T.A."/>
            <person name="Furtak V.A."/>
            <person name="Nattanmai G."/>
            <person name="Randall L."/>
            <person name="Jose S."/>
            <person name="Gao Y."/>
            <person name="Gulland F.M."/>
            <person name="Eisenberg T."/>
            <person name="Delmonte P."/>
            <person name="Blom J."/>
            <person name="Mitchell K.K."/>
        </authorList>
    </citation>
    <scope>NUCLEOTIDE SEQUENCE</scope>
    <source>
        <strain evidence="1">CSL10203-ORH2</strain>
    </source>
</reference>